<dbReference type="SUPFAM" id="SSF103088">
    <property type="entry name" value="OmpA-like"/>
    <property type="match status" value="1"/>
</dbReference>
<dbReference type="InterPro" id="IPR006690">
    <property type="entry name" value="OMPA-like_CS"/>
</dbReference>
<dbReference type="InterPro" id="IPR050330">
    <property type="entry name" value="Bact_OuterMem_StrucFunc"/>
</dbReference>
<dbReference type="RefSeq" id="WP_218122650.1">
    <property type="nucleotide sequence ID" value="NZ_FNCY01000004.1"/>
</dbReference>
<dbReference type="Proteomes" id="UP000198607">
    <property type="component" value="Unassembled WGS sequence"/>
</dbReference>
<gene>
    <name evidence="8" type="ORF">SAMN05660652_01299</name>
</gene>
<dbReference type="InterPro" id="IPR006665">
    <property type="entry name" value="OmpA-like"/>
</dbReference>
<feature type="domain" description="OmpA-like" evidence="7">
    <location>
        <begin position="91"/>
        <end position="206"/>
    </location>
</feature>
<evidence type="ECO:0000313" key="8">
    <source>
        <dbReference type="EMBL" id="SDH16618.1"/>
    </source>
</evidence>
<comment type="subcellular location">
    <subcellularLocation>
        <location evidence="1">Cell outer membrane</location>
    </subcellularLocation>
</comment>
<keyword evidence="3" id="KW-0998">Cell outer membrane</keyword>
<keyword evidence="2 4" id="KW-0472">Membrane</keyword>
<feature type="chain" id="PRO_5011563258" evidence="6">
    <location>
        <begin position="19"/>
        <end position="206"/>
    </location>
</feature>
<evidence type="ECO:0000256" key="4">
    <source>
        <dbReference type="PROSITE-ProRule" id="PRU00473"/>
    </source>
</evidence>
<keyword evidence="6" id="KW-0732">Signal</keyword>
<dbReference type="PROSITE" id="PS51123">
    <property type="entry name" value="OMPA_2"/>
    <property type="match status" value="1"/>
</dbReference>
<evidence type="ECO:0000313" key="9">
    <source>
        <dbReference type="Proteomes" id="UP000198607"/>
    </source>
</evidence>
<dbReference type="CDD" id="cd07185">
    <property type="entry name" value="OmpA_C-like"/>
    <property type="match status" value="1"/>
</dbReference>
<evidence type="ECO:0000256" key="2">
    <source>
        <dbReference type="ARBA" id="ARBA00023136"/>
    </source>
</evidence>
<organism evidence="8 9">
    <name type="scientific">Propionivibrio dicarboxylicus</name>
    <dbReference type="NCBI Taxonomy" id="83767"/>
    <lineage>
        <taxon>Bacteria</taxon>
        <taxon>Pseudomonadati</taxon>
        <taxon>Pseudomonadota</taxon>
        <taxon>Betaproteobacteria</taxon>
        <taxon>Rhodocyclales</taxon>
        <taxon>Rhodocyclaceae</taxon>
        <taxon>Propionivibrio</taxon>
    </lineage>
</organism>
<dbReference type="PRINTS" id="PR01021">
    <property type="entry name" value="OMPADOMAIN"/>
</dbReference>
<sequence length="206" mass="21887">MKSIVTVLLLCLATSSWAQPTAAPGTEEIINALSTKQPIRFRNLNVIKTEGAAETPAAGQALPESPVAPPGGGSYAPADNGVAAPMAAPTAPAARPSISLSILFEFNSAKITQESQFVLRNLANALASQELRGNSFLIEGHTDAKGGDAYNMRLSQQRADAVRQWLVERGIAEQQLFALGRGSRDLALPQDPFAGENRRVRIVTVR</sequence>
<dbReference type="STRING" id="83767.SAMN05660652_01299"/>
<reference evidence="8 9" key="1">
    <citation type="submission" date="2016-10" db="EMBL/GenBank/DDBJ databases">
        <authorList>
            <person name="de Groot N.N."/>
        </authorList>
    </citation>
    <scope>NUCLEOTIDE SEQUENCE [LARGE SCALE GENOMIC DNA]</scope>
    <source>
        <strain evidence="8 9">DSM 5885</strain>
    </source>
</reference>
<dbReference type="InterPro" id="IPR036737">
    <property type="entry name" value="OmpA-like_sf"/>
</dbReference>
<protein>
    <submittedName>
        <fullName evidence="8">Outer membrane protein OmpA</fullName>
    </submittedName>
</protein>
<evidence type="ECO:0000259" key="7">
    <source>
        <dbReference type="PROSITE" id="PS51123"/>
    </source>
</evidence>
<dbReference type="AlphaFoldDB" id="A0A1G8A6R4"/>
<dbReference type="GO" id="GO:0009279">
    <property type="term" value="C:cell outer membrane"/>
    <property type="evidence" value="ECO:0007669"/>
    <property type="project" value="UniProtKB-SubCell"/>
</dbReference>
<proteinExistence type="predicted"/>
<dbReference type="EMBL" id="FNCY01000004">
    <property type="protein sequence ID" value="SDH16618.1"/>
    <property type="molecule type" value="Genomic_DNA"/>
</dbReference>
<dbReference type="InterPro" id="IPR006664">
    <property type="entry name" value="OMP_bac"/>
</dbReference>
<name>A0A1G8A6R4_9RHOO</name>
<dbReference type="Gene3D" id="3.30.1330.60">
    <property type="entry name" value="OmpA-like domain"/>
    <property type="match status" value="1"/>
</dbReference>
<dbReference type="PANTHER" id="PTHR30329">
    <property type="entry name" value="STATOR ELEMENT OF FLAGELLAR MOTOR COMPLEX"/>
    <property type="match status" value="1"/>
</dbReference>
<accession>A0A1G8A6R4</accession>
<keyword evidence="9" id="KW-1185">Reference proteome</keyword>
<evidence type="ECO:0000256" key="1">
    <source>
        <dbReference type="ARBA" id="ARBA00004442"/>
    </source>
</evidence>
<dbReference type="Pfam" id="PF00691">
    <property type="entry name" value="OmpA"/>
    <property type="match status" value="1"/>
</dbReference>
<evidence type="ECO:0000256" key="6">
    <source>
        <dbReference type="SAM" id="SignalP"/>
    </source>
</evidence>
<evidence type="ECO:0000256" key="5">
    <source>
        <dbReference type="SAM" id="MobiDB-lite"/>
    </source>
</evidence>
<feature type="region of interest" description="Disordered" evidence="5">
    <location>
        <begin position="54"/>
        <end position="76"/>
    </location>
</feature>
<evidence type="ECO:0000256" key="3">
    <source>
        <dbReference type="ARBA" id="ARBA00023237"/>
    </source>
</evidence>
<dbReference type="PROSITE" id="PS01068">
    <property type="entry name" value="OMPA_1"/>
    <property type="match status" value="1"/>
</dbReference>
<dbReference type="PANTHER" id="PTHR30329:SF21">
    <property type="entry name" value="LIPOPROTEIN YIAD-RELATED"/>
    <property type="match status" value="1"/>
</dbReference>
<feature type="signal peptide" evidence="6">
    <location>
        <begin position="1"/>
        <end position="18"/>
    </location>
</feature>